<dbReference type="Proteomes" id="UP000761264">
    <property type="component" value="Unassembled WGS sequence"/>
</dbReference>
<name>A0A967C219_9PROT</name>
<dbReference type="EMBL" id="JAAQPH010000002">
    <property type="protein sequence ID" value="NIA67583.1"/>
    <property type="molecule type" value="Genomic_DNA"/>
</dbReference>
<protein>
    <submittedName>
        <fullName evidence="1">Uncharacterized protein</fullName>
    </submittedName>
</protein>
<sequence>MAASDIDVCSQALGRLGIPPISSFDDNRVAATCESFYGDVINTLFSRYPWQFARRYKLLDRLTAAPPARWRYQHQLPPEMARPQLYGVFRSNRENAPPLKAFEVVGKVLLSNDPVLWASYGTRPVESDWPAPFYTLAIYALAAALAVPVTEDAGKAEYWQSQAFGPPSAAGLGGFFRVARMADAREDVPPQMQDYSLIEARLGSGGWR</sequence>
<organism evidence="1 2">
    <name type="scientific">Pelagibius litoralis</name>
    <dbReference type="NCBI Taxonomy" id="374515"/>
    <lineage>
        <taxon>Bacteria</taxon>
        <taxon>Pseudomonadati</taxon>
        <taxon>Pseudomonadota</taxon>
        <taxon>Alphaproteobacteria</taxon>
        <taxon>Rhodospirillales</taxon>
        <taxon>Rhodovibrionaceae</taxon>
        <taxon>Pelagibius</taxon>
    </lineage>
</organism>
<dbReference type="RefSeq" id="WP_167221287.1">
    <property type="nucleotide sequence ID" value="NZ_JAAQPH010000002.1"/>
</dbReference>
<evidence type="ECO:0000313" key="2">
    <source>
        <dbReference type="Proteomes" id="UP000761264"/>
    </source>
</evidence>
<dbReference type="AlphaFoldDB" id="A0A967C219"/>
<comment type="caution">
    <text evidence="1">The sequence shown here is derived from an EMBL/GenBank/DDBJ whole genome shotgun (WGS) entry which is preliminary data.</text>
</comment>
<evidence type="ECO:0000313" key="1">
    <source>
        <dbReference type="EMBL" id="NIA67583.1"/>
    </source>
</evidence>
<accession>A0A967C219</accession>
<keyword evidence="2" id="KW-1185">Reference proteome</keyword>
<proteinExistence type="predicted"/>
<reference evidence="1" key="1">
    <citation type="submission" date="2020-03" db="EMBL/GenBank/DDBJ databases">
        <title>Genome of Pelagibius litoralis DSM 21314T.</title>
        <authorList>
            <person name="Wang G."/>
        </authorList>
    </citation>
    <scope>NUCLEOTIDE SEQUENCE</scope>
    <source>
        <strain evidence="1">DSM 21314</strain>
    </source>
</reference>
<gene>
    <name evidence="1" type="ORF">HBA54_03170</name>
</gene>